<keyword evidence="3 5" id="KW-1133">Transmembrane helix</keyword>
<protein>
    <submittedName>
        <fullName evidence="7">O-antigen ligase family protein</fullName>
    </submittedName>
</protein>
<dbReference type="GO" id="GO:0016874">
    <property type="term" value="F:ligase activity"/>
    <property type="evidence" value="ECO:0007669"/>
    <property type="project" value="UniProtKB-KW"/>
</dbReference>
<feature type="transmembrane region" description="Helical" evidence="5">
    <location>
        <begin position="56"/>
        <end position="75"/>
    </location>
</feature>
<reference evidence="7 8" key="2">
    <citation type="submission" date="2019-09" db="EMBL/GenBank/DDBJ databases">
        <title>Strain-level analysis of Eubacterium rectale using genomes from metagenomes.</title>
        <authorList>
            <person name="Karcher N."/>
            <person name="Segata N."/>
        </authorList>
    </citation>
    <scope>NUCLEOTIDE SEQUENCE [LARGE SCALE GENOMIC DNA]</scope>
    <source>
        <strain evidence="7 8">T3WBe13</strain>
    </source>
</reference>
<evidence type="ECO:0000256" key="1">
    <source>
        <dbReference type="ARBA" id="ARBA00004141"/>
    </source>
</evidence>
<evidence type="ECO:0000256" key="2">
    <source>
        <dbReference type="ARBA" id="ARBA00022692"/>
    </source>
</evidence>
<feature type="transmembrane region" description="Helical" evidence="5">
    <location>
        <begin position="247"/>
        <end position="269"/>
    </location>
</feature>
<feature type="domain" description="O-antigen ligase-related" evidence="6">
    <location>
        <begin position="206"/>
        <end position="345"/>
    </location>
</feature>
<dbReference type="Proteomes" id="UP000324327">
    <property type="component" value="Unassembled WGS sequence"/>
</dbReference>
<feature type="transmembrane region" description="Helical" evidence="5">
    <location>
        <begin position="175"/>
        <end position="192"/>
    </location>
</feature>
<feature type="transmembrane region" description="Helical" evidence="5">
    <location>
        <begin position="80"/>
        <end position="98"/>
    </location>
</feature>
<evidence type="ECO:0000313" key="8">
    <source>
        <dbReference type="Proteomes" id="UP000324327"/>
    </source>
</evidence>
<organism evidence="7 8">
    <name type="scientific">Agathobacter rectalis</name>
    <dbReference type="NCBI Taxonomy" id="39491"/>
    <lineage>
        <taxon>Bacteria</taxon>
        <taxon>Bacillati</taxon>
        <taxon>Bacillota</taxon>
        <taxon>Clostridia</taxon>
        <taxon>Lachnospirales</taxon>
        <taxon>Lachnospiraceae</taxon>
        <taxon>Agathobacter</taxon>
    </lineage>
</organism>
<evidence type="ECO:0000256" key="3">
    <source>
        <dbReference type="ARBA" id="ARBA00022989"/>
    </source>
</evidence>
<keyword evidence="4 5" id="KW-0472">Membrane</keyword>
<feature type="transmembrane region" description="Helical" evidence="5">
    <location>
        <begin position="140"/>
        <end position="163"/>
    </location>
</feature>
<feature type="transmembrane region" description="Helical" evidence="5">
    <location>
        <begin position="104"/>
        <end position="128"/>
    </location>
</feature>
<dbReference type="Pfam" id="PF04932">
    <property type="entry name" value="Wzy_C"/>
    <property type="match status" value="1"/>
</dbReference>
<feature type="transmembrane region" description="Helical" evidence="5">
    <location>
        <begin position="204"/>
        <end position="235"/>
    </location>
</feature>
<feature type="transmembrane region" description="Helical" evidence="5">
    <location>
        <begin position="290"/>
        <end position="310"/>
    </location>
</feature>
<dbReference type="AlphaFoldDB" id="A0A5S4W4I3"/>
<sequence>MERKRTVEYIIVGGVRRMCMVVRKKQLITFIMTVLMFHLSFIAFREEYFVGFLKIQRYAAIALIGLVFININAFIKKENCLINIILILLSVSMGYSSWMNKDLSGYGLINIIFSVVKTVAPLIALEYACEVKEEKTAIRVLFACTLIYCFIADVHGFSTGFIGQNKSNLLLGNKFNLSYLHIFSVALYANICEEKTKKVNTTLIVLWGIAFFIAITSTCTTAAVACGLFAVLYLFQEKFEKIILNPIVAIVMILFCDSLLFINSAILTWGPINSFIVNFLHEDTTLTGRMMIYQNVLKLLMMNPWFGFGAENNYAMSHTVAMGMNTQNGLADIIVSYGVVGACLILLLMIVSLLKRKEDYSRSYMALMYTFIIVSMVEITLGNYFLITLALLAFVENGNRSN</sequence>
<evidence type="ECO:0000259" key="6">
    <source>
        <dbReference type="Pfam" id="PF04932"/>
    </source>
</evidence>
<keyword evidence="2 5" id="KW-0812">Transmembrane</keyword>
<name>A0A5S4W4I3_9FIRM</name>
<feature type="transmembrane region" description="Helical" evidence="5">
    <location>
        <begin position="27"/>
        <end position="44"/>
    </location>
</feature>
<proteinExistence type="predicted"/>
<feature type="transmembrane region" description="Helical" evidence="5">
    <location>
        <begin position="366"/>
        <end position="395"/>
    </location>
</feature>
<evidence type="ECO:0000313" key="7">
    <source>
        <dbReference type="EMBL" id="TYL61140.1"/>
    </source>
</evidence>
<keyword evidence="7" id="KW-0436">Ligase</keyword>
<dbReference type="EMBL" id="VSTF01000002">
    <property type="protein sequence ID" value="TYL61140.1"/>
    <property type="molecule type" value="Genomic_DNA"/>
</dbReference>
<reference evidence="7 8" key="1">
    <citation type="submission" date="2019-08" db="EMBL/GenBank/DDBJ databases">
        <authorList>
            <person name="Duncan S."/>
            <person name="Walker A."/>
        </authorList>
    </citation>
    <scope>NUCLEOTIDE SEQUENCE [LARGE SCALE GENOMIC DNA]</scope>
    <source>
        <strain evidence="7 8">T3WBe13</strain>
    </source>
</reference>
<evidence type="ECO:0000256" key="5">
    <source>
        <dbReference type="SAM" id="Phobius"/>
    </source>
</evidence>
<dbReference type="GO" id="GO:0016020">
    <property type="term" value="C:membrane"/>
    <property type="evidence" value="ECO:0007669"/>
    <property type="project" value="UniProtKB-SubCell"/>
</dbReference>
<comment type="caution">
    <text evidence="7">The sequence shown here is derived from an EMBL/GenBank/DDBJ whole genome shotgun (WGS) entry which is preliminary data.</text>
</comment>
<gene>
    <name evidence="7" type="ORF">FYL31_02330</name>
</gene>
<comment type="subcellular location">
    <subcellularLocation>
        <location evidence="1">Membrane</location>
        <topology evidence="1">Multi-pass membrane protein</topology>
    </subcellularLocation>
</comment>
<accession>A0A5S4W4I3</accession>
<dbReference type="InterPro" id="IPR007016">
    <property type="entry name" value="O-antigen_ligase-rel_domated"/>
</dbReference>
<feature type="transmembrane region" description="Helical" evidence="5">
    <location>
        <begin position="330"/>
        <end position="354"/>
    </location>
</feature>
<evidence type="ECO:0000256" key="4">
    <source>
        <dbReference type="ARBA" id="ARBA00023136"/>
    </source>
</evidence>